<feature type="domain" description="KAP NTPase" evidence="1">
    <location>
        <begin position="12"/>
        <end position="161"/>
    </location>
</feature>
<dbReference type="InterPro" id="IPR011646">
    <property type="entry name" value="KAP_P-loop"/>
</dbReference>
<dbReference type="EMBL" id="LROM01000093">
    <property type="protein sequence ID" value="OEZ97996.1"/>
    <property type="molecule type" value="Genomic_DNA"/>
</dbReference>
<dbReference type="RefSeq" id="WP_070249463.1">
    <property type="nucleotide sequence ID" value="NZ_LROM01000093.1"/>
</dbReference>
<name>A0A1E7WH72_9BURK</name>
<reference evidence="3" key="1">
    <citation type="journal article" date="2016" name="Front. Microbiol.">
        <title>Molecular Keys to the Janthinobacterium and Duganella spp. Interaction with the Plant Pathogen Fusarium graminearum.</title>
        <authorList>
            <person name="Haack F.S."/>
            <person name="Poehlein A."/>
            <person name="Kroger C."/>
            <person name="Voigt C.A."/>
            <person name="Piepenbring M."/>
            <person name="Bode H.B."/>
            <person name="Daniel R."/>
            <person name="Schafer W."/>
            <person name="Streit W.R."/>
        </authorList>
    </citation>
    <scope>NUCLEOTIDE SEQUENCE [LARGE SCALE GENOMIC DNA]</scope>
    <source>
        <strain evidence="3">T54</strain>
    </source>
</reference>
<accession>A0A1E7WH72</accession>
<keyword evidence="3" id="KW-1185">Reference proteome</keyword>
<dbReference type="AlphaFoldDB" id="A0A1E7WH72"/>
<proteinExistence type="predicted"/>
<evidence type="ECO:0000313" key="2">
    <source>
        <dbReference type="EMBL" id="OEZ97996.1"/>
    </source>
</evidence>
<evidence type="ECO:0000313" key="3">
    <source>
        <dbReference type="Proteomes" id="UP000175989"/>
    </source>
</evidence>
<organism evidence="2 3">
    <name type="scientific">Duganella phyllosphaerae</name>
    <dbReference type="NCBI Taxonomy" id="762836"/>
    <lineage>
        <taxon>Bacteria</taxon>
        <taxon>Pseudomonadati</taxon>
        <taxon>Pseudomonadota</taxon>
        <taxon>Betaproteobacteria</taxon>
        <taxon>Burkholderiales</taxon>
        <taxon>Oxalobacteraceae</taxon>
        <taxon>Telluria group</taxon>
        <taxon>Duganella</taxon>
    </lineage>
</organism>
<sequence>MSLAITKANFEELIDDHDNGVIALSGKWGTGKSHMWRQVQKDSTNDAVRKALYVSLFGIKDIMQLKLRIVQSAIPDSKTGRAAREVVTTAVRQVISFAKGFNPAFSALDELAVLAVPAILRNRVIVIDDIERKHNDLNIEEVMGFIDEFTQVYGARILLILNSDKLKDKEVWDKLREKVIDQEITLSTTPKEAFEIALAGKRFLYAAQVMEAVEICKISNIRIMQKIIRTVNKLLDGRDNLSEDVLSRIIPSTVLLSAMHHRGLDEGPTLDFVIGFNSSRFHMEAEMRRPGSIFADVPEPPKEEKNWGALLDELKINNCDDYERVLIDYLGSGLLDSGRVDAVLDRYVAEKNMMEIRERCVRFFELVHWHPLVTDAELLELGAELAEGADLLDAYAATALNERLAEVPGGAAVGEKVITRWLEGFKNKEPAPERPDNHDNKRLNPKIDLAFTEAERRLKPIPSLLDACLRIGGNSNWDSTSSQAMRNATVASFEETIKTSSGASLRDFLRANVALYPQRERHMTDFADALEHFATACRSLCRANSIPRLSLAIRKVFRDSGLESVLEEPCAENLDTSAAPPAASGSVGAR</sequence>
<comment type="caution">
    <text evidence="2">The sequence shown here is derived from an EMBL/GenBank/DDBJ whole genome shotgun (WGS) entry which is preliminary data.</text>
</comment>
<protein>
    <recommendedName>
        <fullName evidence="1">KAP NTPase domain-containing protein</fullName>
    </recommendedName>
</protein>
<dbReference type="OrthoDB" id="88903at2"/>
<dbReference type="Gene3D" id="3.40.50.300">
    <property type="entry name" value="P-loop containing nucleotide triphosphate hydrolases"/>
    <property type="match status" value="1"/>
</dbReference>
<evidence type="ECO:0000259" key="1">
    <source>
        <dbReference type="Pfam" id="PF07693"/>
    </source>
</evidence>
<gene>
    <name evidence="2" type="ORF">DUPY_32670</name>
</gene>
<dbReference type="SUPFAM" id="SSF52540">
    <property type="entry name" value="P-loop containing nucleoside triphosphate hydrolases"/>
    <property type="match status" value="1"/>
</dbReference>
<dbReference type="PATRIC" id="fig|762836.4.peg.3361"/>
<dbReference type="Proteomes" id="UP000175989">
    <property type="component" value="Unassembled WGS sequence"/>
</dbReference>
<dbReference type="Pfam" id="PF07693">
    <property type="entry name" value="KAP_NTPase"/>
    <property type="match status" value="1"/>
</dbReference>
<dbReference type="InterPro" id="IPR027417">
    <property type="entry name" value="P-loop_NTPase"/>
</dbReference>